<dbReference type="AlphaFoldDB" id="A0A1I5YUF4"/>
<evidence type="ECO:0000313" key="2">
    <source>
        <dbReference type="Proteomes" id="UP000199031"/>
    </source>
</evidence>
<dbReference type="STRING" id="1465490.SAMN05444277_11435"/>
<gene>
    <name evidence="1" type="ORF">SAMN05444277_11435</name>
</gene>
<organism evidence="1 2">
    <name type="scientific">Parafilimonas terrae</name>
    <dbReference type="NCBI Taxonomy" id="1465490"/>
    <lineage>
        <taxon>Bacteria</taxon>
        <taxon>Pseudomonadati</taxon>
        <taxon>Bacteroidota</taxon>
        <taxon>Chitinophagia</taxon>
        <taxon>Chitinophagales</taxon>
        <taxon>Chitinophagaceae</taxon>
        <taxon>Parafilimonas</taxon>
    </lineage>
</organism>
<keyword evidence="2" id="KW-1185">Reference proteome</keyword>
<dbReference type="Gene3D" id="1.25.40.390">
    <property type="match status" value="1"/>
</dbReference>
<protein>
    <submittedName>
        <fullName evidence="1">Starch-binding associating with outer membrane</fullName>
    </submittedName>
</protein>
<proteinExistence type="predicted"/>
<accession>A0A1I5YUF4</accession>
<dbReference type="EMBL" id="FOXQ01000014">
    <property type="protein sequence ID" value="SFQ47750.1"/>
    <property type="molecule type" value="Genomic_DNA"/>
</dbReference>
<dbReference type="RefSeq" id="WP_090662149.1">
    <property type="nucleotide sequence ID" value="NZ_FOXQ01000014.1"/>
</dbReference>
<name>A0A1I5YUF4_9BACT</name>
<dbReference type="Pfam" id="PF12771">
    <property type="entry name" value="SusD-like_2"/>
    <property type="match status" value="1"/>
</dbReference>
<dbReference type="SUPFAM" id="SSF48452">
    <property type="entry name" value="TPR-like"/>
    <property type="match status" value="1"/>
</dbReference>
<sequence length="471" mass="51786">MSKLKIYKRLMVFGCMVLLLGSCKKYLDINQNPNAALQPPIAGLLANVTNTAAINVFRIADWTSYYTQYLASPSAGASTDTYEDVDASSAWNNYYNIMTDLYDMKMQGRENGLNAYIGVSDVLMALHINMASNVWGNIPYSEAFIGVDNIHPVYDDQKALYDTCLKLLNDGIAALNQSDADGELDASSDFIHAGDVAAWIKTAHALKARMLNQVSKTSSYNADAVLVELAQAYTSNEDDAQITAFDGFNPWAQEAHNNASLLLDGWLSANFINAMNGTTYGLFDPRLPLITDTTRYGDYRGTVNGAGAIGNNTVHNECYLTVGKWYSSDQSPLEIITFAECKFIEAEAKFRKGDKAGAYAAYLAGITANMNKIGVSGGDITSYIANPIVAVGEAGITLKLIFKEKYAALFLSPVTWDDMRRTDYDYKDFELPVGAALNTFIRRMNYPSTEISTNGSNIPTVQLSDHLWWDQ</sequence>
<dbReference type="PROSITE" id="PS51257">
    <property type="entry name" value="PROKAR_LIPOPROTEIN"/>
    <property type="match status" value="1"/>
</dbReference>
<dbReference type="InterPro" id="IPR041662">
    <property type="entry name" value="SusD-like_2"/>
</dbReference>
<evidence type="ECO:0000313" key="1">
    <source>
        <dbReference type="EMBL" id="SFQ47750.1"/>
    </source>
</evidence>
<dbReference type="InterPro" id="IPR011990">
    <property type="entry name" value="TPR-like_helical_dom_sf"/>
</dbReference>
<dbReference type="OrthoDB" id="9766256at2"/>
<dbReference type="Proteomes" id="UP000199031">
    <property type="component" value="Unassembled WGS sequence"/>
</dbReference>
<reference evidence="1 2" key="1">
    <citation type="submission" date="2016-10" db="EMBL/GenBank/DDBJ databases">
        <authorList>
            <person name="de Groot N.N."/>
        </authorList>
    </citation>
    <scope>NUCLEOTIDE SEQUENCE [LARGE SCALE GENOMIC DNA]</scope>
    <source>
        <strain evidence="1 2">DSM 28286</strain>
    </source>
</reference>